<sequence>MRKKCRRKHYALSNPIALAIAGACITDDGRLDKLRLLELSAIDAFARGVATPDDWRTMADLTNLAQTMCEMGIGPEVMPAALQVESVLGESHMRYTATGRMGTTGPGLQAMRELQEWHHLQRTSVARSVYETAIERAHNKIRSAHPSVKVCIA</sequence>
<organism evidence="1">
    <name type="scientific">Variovorax paradoxus</name>
    <dbReference type="NCBI Taxonomy" id="34073"/>
    <lineage>
        <taxon>Bacteria</taxon>
        <taxon>Pseudomonadati</taxon>
        <taxon>Pseudomonadota</taxon>
        <taxon>Betaproteobacteria</taxon>
        <taxon>Burkholderiales</taxon>
        <taxon>Comamonadaceae</taxon>
        <taxon>Variovorax</taxon>
    </lineage>
</organism>
<protein>
    <submittedName>
        <fullName evidence="1">Uncharacterized protein</fullName>
    </submittedName>
</protein>
<proteinExistence type="predicted"/>
<dbReference type="RefSeq" id="WP_339091136.1">
    <property type="nucleotide sequence ID" value="NZ_LR743507.1"/>
</dbReference>
<accession>A0A679J4H2</accession>
<name>A0A679J4H2_VARPD</name>
<gene>
    <name evidence="1" type="ORF">VVAX_03560</name>
</gene>
<evidence type="ECO:0000313" key="1">
    <source>
        <dbReference type="EMBL" id="CAA2106059.1"/>
    </source>
</evidence>
<dbReference type="AlphaFoldDB" id="A0A679J4H2"/>
<dbReference type="PROSITE" id="PS51257">
    <property type="entry name" value="PROKAR_LIPOPROTEIN"/>
    <property type="match status" value="1"/>
</dbReference>
<dbReference type="EMBL" id="LR743507">
    <property type="protein sequence ID" value="CAA2106059.1"/>
    <property type="molecule type" value="Genomic_DNA"/>
</dbReference>
<reference evidence="1" key="1">
    <citation type="submission" date="2019-12" db="EMBL/GenBank/DDBJ databases">
        <authorList>
            <person name="Cremers G."/>
        </authorList>
    </citation>
    <scope>NUCLEOTIDE SEQUENCE</scope>
    <source>
        <strain evidence="1">Vvax</strain>
    </source>
</reference>